<dbReference type="PANTHER" id="PTHR19446">
    <property type="entry name" value="REVERSE TRANSCRIPTASES"/>
    <property type="match status" value="1"/>
</dbReference>
<dbReference type="Proteomes" id="UP001432146">
    <property type="component" value="Unassembled WGS sequence"/>
</dbReference>
<protein>
    <recommendedName>
        <fullName evidence="3">115 kDa protein in type-1 retrotransposable element R1DM</fullName>
    </recommendedName>
</protein>
<reference evidence="1 2" key="1">
    <citation type="submission" date="2024-05" db="EMBL/GenBank/DDBJ databases">
        <title>The nuclear and mitochondrial genome assemblies of Tetragonisca angustula (Apidae: Meliponini), a tiny yet remarkable pollinator in the Neotropics.</title>
        <authorList>
            <person name="Ferrari R."/>
            <person name="Ricardo P.C."/>
            <person name="Dias F.C."/>
            <person name="Araujo N.S."/>
            <person name="Soares D.O."/>
            <person name="Zhou Q.-S."/>
            <person name="Zhu C.-D."/>
            <person name="Coutinho L."/>
            <person name="Airas M.C."/>
            <person name="Batista T.M."/>
        </authorList>
    </citation>
    <scope>NUCLEOTIDE SEQUENCE [LARGE SCALE GENOMIC DNA]</scope>
    <source>
        <strain evidence="1">ASF017062</strain>
        <tissue evidence="1">Abdomen</tissue>
    </source>
</reference>
<evidence type="ECO:0000313" key="1">
    <source>
        <dbReference type="EMBL" id="KAK9296715.1"/>
    </source>
</evidence>
<accession>A0AAW0ZG80</accession>
<sequence length="139" mass="15483">MDEGVPPEITVDELCASVRRTVKRTVTPGLDGIPGKVLAAASNFFQEDITGLLYECLKQGRFPDIWKNAELILIPKPGREDLTSPSTYRLICLISEVRKMLEKISRTECGSIWNIRARTYLLISTGSGEATLRLMRTLG</sequence>
<name>A0AAW0ZG80_9HYME</name>
<evidence type="ECO:0008006" key="3">
    <source>
        <dbReference type="Google" id="ProtNLM"/>
    </source>
</evidence>
<evidence type="ECO:0000313" key="2">
    <source>
        <dbReference type="Proteomes" id="UP001432146"/>
    </source>
</evidence>
<proteinExistence type="predicted"/>
<comment type="caution">
    <text evidence="1">The sequence shown here is derived from an EMBL/GenBank/DDBJ whole genome shotgun (WGS) entry which is preliminary data.</text>
</comment>
<organism evidence="1 2">
    <name type="scientific">Tetragonisca angustula</name>
    <dbReference type="NCBI Taxonomy" id="166442"/>
    <lineage>
        <taxon>Eukaryota</taxon>
        <taxon>Metazoa</taxon>
        <taxon>Ecdysozoa</taxon>
        <taxon>Arthropoda</taxon>
        <taxon>Hexapoda</taxon>
        <taxon>Insecta</taxon>
        <taxon>Pterygota</taxon>
        <taxon>Neoptera</taxon>
        <taxon>Endopterygota</taxon>
        <taxon>Hymenoptera</taxon>
        <taxon>Apocrita</taxon>
        <taxon>Aculeata</taxon>
        <taxon>Apoidea</taxon>
        <taxon>Anthophila</taxon>
        <taxon>Apidae</taxon>
        <taxon>Tetragonisca</taxon>
    </lineage>
</organism>
<dbReference type="AlphaFoldDB" id="A0AAW0ZG80"/>
<keyword evidence="2" id="KW-1185">Reference proteome</keyword>
<dbReference type="EMBL" id="JAWNGG020000205">
    <property type="protein sequence ID" value="KAK9296715.1"/>
    <property type="molecule type" value="Genomic_DNA"/>
</dbReference>
<gene>
    <name evidence="1" type="ORF">QLX08_009329</name>
</gene>